<dbReference type="VEuPathDB" id="VectorBase:AFAF013410"/>
<evidence type="ECO:0000313" key="1">
    <source>
        <dbReference type="EnsemblMetazoa" id="AFAF013410-PA"/>
    </source>
</evidence>
<dbReference type="AlphaFoldDB" id="A0A182QMX1"/>
<organism evidence="1 2">
    <name type="scientific">Anopheles farauti</name>
    <dbReference type="NCBI Taxonomy" id="69004"/>
    <lineage>
        <taxon>Eukaryota</taxon>
        <taxon>Metazoa</taxon>
        <taxon>Ecdysozoa</taxon>
        <taxon>Arthropoda</taxon>
        <taxon>Hexapoda</taxon>
        <taxon>Insecta</taxon>
        <taxon>Pterygota</taxon>
        <taxon>Neoptera</taxon>
        <taxon>Endopterygota</taxon>
        <taxon>Diptera</taxon>
        <taxon>Nematocera</taxon>
        <taxon>Culicoidea</taxon>
        <taxon>Culicidae</taxon>
        <taxon>Anophelinae</taxon>
        <taxon>Anopheles</taxon>
    </lineage>
</organism>
<evidence type="ECO:0000313" key="2">
    <source>
        <dbReference type="Proteomes" id="UP000075886"/>
    </source>
</evidence>
<accession>A0A182QMX1</accession>
<dbReference type="EMBL" id="AXCN02000684">
    <property type="status" value="NOT_ANNOTATED_CDS"/>
    <property type="molecule type" value="Genomic_DNA"/>
</dbReference>
<reference evidence="1" key="2">
    <citation type="submission" date="2020-05" db="UniProtKB">
        <authorList>
            <consortium name="EnsemblMetazoa"/>
        </authorList>
    </citation>
    <scope>IDENTIFICATION</scope>
    <source>
        <strain evidence="1">FAR1</strain>
    </source>
</reference>
<dbReference type="Proteomes" id="UP000075886">
    <property type="component" value="Unassembled WGS sequence"/>
</dbReference>
<protein>
    <submittedName>
        <fullName evidence="1">Uncharacterized protein</fullName>
    </submittedName>
</protein>
<proteinExistence type="predicted"/>
<reference evidence="2" key="1">
    <citation type="submission" date="2014-01" db="EMBL/GenBank/DDBJ databases">
        <title>The Genome Sequence of Anopheles farauti FAR1 (V2).</title>
        <authorList>
            <consortium name="The Broad Institute Genomics Platform"/>
            <person name="Neafsey D.E."/>
            <person name="Besansky N."/>
            <person name="Howell P."/>
            <person name="Walton C."/>
            <person name="Young S.K."/>
            <person name="Zeng Q."/>
            <person name="Gargeya S."/>
            <person name="Fitzgerald M."/>
            <person name="Haas B."/>
            <person name="Abouelleil A."/>
            <person name="Allen A.W."/>
            <person name="Alvarado L."/>
            <person name="Arachchi H.M."/>
            <person name="Berlin A.M."/>
            <person name="Chapman S.B."/>
            <person name="Gainer-Dewar J."/>
            <person name="Goldberg J."/>
            <person name="Griggs A."/>
            <person name="Gujja S."/>
            <person name="Hansen M."/>
            <person name="Howarth C."/>
            <person name="Imamovic A."/>
            <person name="Ireland A."/>
            <person name="Larimer J."/>
            <person name="McCowan C."/>
            <person name="Murphy C."/>
            <person name="Pearson M."/>
            <person name="Poon T.W."/>
            <person name="Priest M."/>
            <person name="Roberts A."/>
            <person name="Saif S."/>
            <person name="Shea T."/>
            <person name="Sisk P."/>
            <person name="Sykes S."/>
            <person name="Wortman J."/>
            <person name="Nusbaum C."/>
            <person name="Birren B."/>
        </authorList>
    </citation>
    <scope>NUCLEOTIDE SEQUENCE [LARGE SCALE GENOMIC DNA]</scope>
    <source>
        <strain evidence="2">FAR1</strain>
    </source>
</reference>
<name>A0A182QMX1_9DIPT</name>
<dbReference type="EnsemblMetazoa" id="AFAF013410-RA">
    <property type="protein sequence ID" value="AFAF013410-PA"/>
    <property type="gene ID" value="AFAF013410"/>
</dbReference>
<sequence length="332" mass="35542">MGAVKEDLLEGEAGTREGQLLIFAAIVHCIFESVVLRSIEDVVYLSVSGQAANSRSAMPSSSRQRAGDVDGNHATTVCCLLQTLPQPRWLPTVVPVARIAGTHSPPGSPKEQEDHVATSFDVSPRANGGLILQGSPPPTVADSDVRRALQRMVAVFEHGRPATNALSSPERCIATVDALSLRNRAGMLALELSSAAVAAGFVSTLISTYLLPRCALRGGMLDGLLSGFGEDGRRFRVQHRKDLDNPCEIRGISVSGSASVCRQTLVQHFKYDLWIHLPNLALSASTGDTGPATYLAGCDVKRAACHLSLTQHNYPVLDTYLHRPVMGMISIR</sequence>
<keyword evidence="2" id="KW-1185">Reference proteome</keyword>